<gene>
    <name evidence="2" type="ORF">ACFQ0E_15415</name>
</gene>
<keyword evidence="3" id="KW-1185">Reference proteome</keyword>
<proteinExistence type="predicted"/>
<evidence type="ECO:0000313" key="3">
    <source>
        <dbReference type="Proteomes" id="UP001597110"/>
    </source>
</evidence>
<evidence type="ECO:0000313" key="2">
    <source>
        <dbReference type="EMBL" id="MFD0726986.1"/>
    </source>
</evidence>
<dbReference type="EMBL" id="JBHTIF010000003">
    <property type="protein sequence ID" value="MFD0726986.1"/>
    <property type="molecule type" value="Genomic_DNA"/>
</dbReference>
<feature type="region of interest" description="Disordered" evidence="1">
    <location>
        <begin position="335"/>
        <end position="359"/>
    </location>
</feature>
<feature type="compositionally biased region" description="Acidic residues" evidence="1">
    <location>
        <begin position="342"/>
        <end position="359"/>
    </location>
</feature>
<reference evidence="3" key="1">
    <citation type="journal article" date="2019" name="Int. J. Syst. Evol. Microbiol.">
        <title>The Global Catalogue of Microorganisms (GCM) 10K type strain sequencing project: providing services to taxonomists for standard genome sequencing and annotation.</title>
        <authorList>
            <consortium name="The Broad Institute Genomics Platform"/>
            <consortium name="The Broad Institute Genome Sequencing Center for Infectious Disease"/>
            <person name="Wu L."/>
            <person name="Ma J."/>
        </authorList>
    </citation>
    <scope>NUCLEOTIDE SEQUENCE [LARGE SCALE GENOMIC DNA]</scope>
    <source>
        <strain evidence="3">CCUG 55585</strain>
    </source>
</reference>
<dbReference type="RefSeq" id="WP_386825305.1">
    <property type="nucleotide sequence ID" value="NZ_JBHTIF010000003.1"/>
</dbReference>
<dbReference type="Pfam" id="PF13155">
    <property type="entry name" value="Toprim_2"/>
    <property type="match status" value="1"/>
</dbReference>
<comment type="caution">
    <text evidence="2">The sequence shown here is derived from an EMBL/GenBank/DDBJ whole genome shotgun (WGS) entry which is preliminary data.</text>
</comment>
<sequence>MRPDLHAEITRRLVAEYGFKTHGRWLQKGKCPECGHSEMYTSAEKPWMLRCGRANNCGAEIKVKDVFSDLFESWSDRYVATETDPTAAADAYLQFNRGFCLNRLRGLYTQDVYAPRDLGISSATVRFALPGGSYWERIIDRPERFGKRKANFGYGTAYQGLWWEMPDTVQMPNELWLAEGIFKAIALELNGIPARALLSCVNYPEKALQALAAQCREANVPRPKLVWALDDDEAGKRYTLEFVERARKDGWECDAAQPPAGKGGEKLDWDELHARGRMAAKDVEEYRHLGALLIAKTPRAKGKLIHKRSRRNAFHFEFRDRLFWFAYDPAKAEKARGTSTADEAEDADDEAGEAATTEDADAQAITVTEICNVHPVPLYYMRNDLTDEAWYQFRVNVPWRKAPMRTSFTALQLSSAPEFCKRLIHSIAGADFYGSPSMLKAYYRETCRDLKEVKTIDFIGYSAEHKCYVFSDYAVKDGVVYPINADEYFEMGRLSIKTLTASLKLAMNPDLKAFRTDWVDALWRCYGPNGLIALAYWLGSLFAEQIRAAHEMFPFLEMSGAPGAGKSALIALLWKLVGRTGYEGIDPTKSTLAGRSRTFLQTSNIPVVLVEADRADEKSREKPYDFDELKPLLNGRFGRAIGVKTAGTNDTYEPPFRASIVIEQNAQVTGSQALLERIIYTHYDKSRHTPENRRHAHALNALTVDELSGFALLAVRKEKQLLEIVAAERTIYSEQLTGNGEVTNYRIADTHALMMALVDCLRLVLKIDDAMIAETHEQLRATARQRQELVQDDPPVVAAFWELFDHLEGTAIGADRDGQPERILLNHSGDPEQIWINLPHFEQVVNSRRLTMPCDLITLKRELPKSTSRKFVTANAKNRSAITGYTKSVWVFKAPRN</sequence>
<dbReference type="CDD" id="cd01029">
    <property type="entry name" value="TOPRIM_primases"/>
    <property type="match status" value="1"/>
</dbReference>
<dbReference type="Gene3D" id="3.40.1360.10">
    <property type="match status" value="1"/>
</dbReference>
<protein>
    <submittedName>
        <fullName evidence="2">Toprim domain-containing protein</fullName>
    </submittedName>
</protein>
<dbReference type="InterPro" id="IPR034154">
    <property type="entry name" value="TOPRIM_DnaG/twinkle"/>
</dbReference>
<evidence type="ECO:0000256" key="1">
    <source>
        <dbReference type="SAM" id="MobiDB-lite"/>
    </source>
</evidence>
<accession>A0ABW2YF27</accession>
<dbReference type="Proteomes" id="UP001597110">
    <property type="component" value="Unassembled WGS sequence"/>
</dbReference>
<organism evidence="2 3">
    <name type="scientific">Lysobacter brunescens</name>
    <dbReference type="NCBI Taxonomy" id="262323"/>
    <lineage>
        <taxon>Bacteria</taxon>
        <taxon>Pseudomonadati</taxon>
        <taxon>Pseudomonadota</taxon>
        <taxon>Gammaproteobacteria</taxon>
        <taxon>Lysobacterales</taxon>
        <taxon>Lysobacteraceae</taxon>
        <taxon>Lysobacter</taxon>
    </lineage>
</organism>
<name>A0ABW2YF27_9GAMM</name>